<proteinExistence type="predicted"/>
<dbReference type="Proteomes" id="UP000730618">
    <property type="component" value="Unassembled WGS sequence"/>
</dbReference>
<name>A0ABM8VVA3_9BACL</name>
<sequence length="75" mass="8442">MYCSDRRKSKLLPLLKSFLGHAGIEETFLNISPGAVIYCTLLHKMPWMFTIPWLNGSLPLHSIVILIQGVETDSV</sequence>
<accession>A0ABM8VVA3</accession>
<evidence type="ECO:0000313" key="2">
    <source>
        <dbReference type="Proteomes" id="UP000730618"/>
    </source>
</evidence>
<gene>
    <name evidence="1" type="ORF">PAECIP111802_07500</name>
</gene>
<keyword evidence="2" id="KW-1185">Reference proteome</keyword>
<protein>
    <submittedName>
        <fullName evidence="1">Uncharacterized protein</fullName>
    </submittedName>
</protein>
<comment type="caution">
    <text evidence="1">The sequence shown here is derived from an EMBL/GenBank/DDBJ whole genome shotgun (WGS) entry which is preliminary data.</text>
</comment>
<dbReference type="EMBL" id="CAJVCE010000109">
    <property type="protein sequence ID" value="CAG7659238.1"/>
    <property type="molecule type" value="Genomic_DNA"/>
</dbReference>
<reference evidence="1 2" key="1">
    <citation type="submission" date="2021-06" db="EMBL/GenBank/DDBJ databases">
        <authorList>
            <person name="Criscuolo A."/>
        </authorList>
    </citation>
    <scope>NUCLEOTIDE SEQUENCE [LARGE SCALE GENOMIC DNA]</scope>
    <source>
        <strain evidence="2">CIP 111802</strain>
    </source>
</reference>
<organism evidence="1 2">
    <name type="scientific">Paenibacillus allorhizosphaerae</name>
    <dbReference type="NCBI Taxonomy" id="2849866"/>
    <lineage>
        <taxon>Bacteria</taxon>
        <taxon>Bacillati</taxon>
        <taxon>Bacillota</taxon>
        <taxon>Bacilli</taxon>
        <taxon>Bacillales</taxon>
        <taxon>Paenibacillaceae</taxon>
        <taxon>Paenibacillus</taxon>
    </lineage>
</organism>
<evidence type="ECO:0000313" key="1">
    <source>
        <dbReference type="EMBL" id="CAG7659238.1"/>
    </source>
</evidence>